<evidence type="ECO:0000256" key="14">
    <source>
        <dbReference type="ARBA" id="ARBA00056200"/>
    </source>
</evidence>
<gene>
    <name evidence="22" type="ORF">PAI11_05600</name>
</gene>
<comment type="subcellular location">
    <subcellularLocation>
        <location evidence="2">Cell membrane</location>
        <topology evidence="2">Multi-pass membrane protein</topology>
    </subcellularLocation>
</comment>
<dbReference type="RefSeq" id="WP_007570643.1">
    <property type="nucleotide sequence ID" value="NZ_AGUD01000019.1"/>
</dbReference>
<dbReference type="GO" id="GO:0020037">
    <property type="term" value="F:heme binding"/>
    <property type="evidence" value="ECO:0007669"/>
    <property type="project" value="TreeGrafter"/>
</dbReference>
<keyword evidence="13 20" id="KW-0472">Membrane</keyword>
<keyword evidence="3" id="KW-0813">Transport</keyword>
<keyword evidence="5 19" id="KW-0349">Heme</keyword>
<evidence type="ECO:0000256" key="4">
    <source>
        <dbReference type="ARBA" id="ARBA00022475"/>
    </source>
</evidence>
<dbReference type="NCBIfam" id="TIGR00351">
    <property type="entry name" value="narI"/>
    <property type="match status" value="1"/>
</dbReference>
<dbReference type="Pfam" id="PF02665">
    <property type="entry name" value="Nitrate_red_gam"/>
    <property type="match status" value="1"/>
</dbReference>
<dbReference type="FunFam" id="1.20.950.20:FF:000001">
    <property type="entry name" value="Respiratory nitrate reductase subunit gamma"/>
    <property type="match status" value="1"/>
</dbReference>
<dbReference type="InterPro" id="IPR003816">
    <property type="entry name" value="Nitrate_red_gam"/>
</dbReference>
<dbReference type="GO" id="GO:0019645">
    <property type="term" value="P:anaerobic electron transport chain"/>
    <property type="evidence" value="ECO:0007669"/>
    <property type="project" value="TreeGrafter"/>
</dbReference>
<feature type="transmembrane region" description="Helical" evidence="20">
    <location>
        <begin position="86"/>
        <end position="107"/>
    </location>
</feature>
<dbReference type="SUPFAM" id="SSF103501">
    <property type="entry name" value="Respiratory nitrate reductase 1 gamma chain"/>
    <property type="match status" value="1"/>
</dbReference>
<evidence type="ECO:0000256" key="17">
    <source>
        <dbReference type="ARBA" id="ARBA00061480"/>
    </source>
</evidence>
<evidence type="ECO:0000256" key="12">
    <source>
        <dbReference type="ARBA" id="ARBA00023063"/>
    </source>
</evidence>
<keyword evidence="7" id="KW-0479">Metal-binding</keyword>
<keyword evidence="8" id="KW-0249">Electron transport</keyword>
<comment type="similarity">
    <text evidence="15">In the central section; belongs to the NarJ/NarW family.</text>
</comment>
<dbReference type="AlphaFoldDB" id="H0E198"/>
<feature type="transmembrane region" description="Helical" evidence="20">
    <location>
        <begin position="128"/>
        <end position="146"/>
    </location>
</feature>
<dbReference type="PANTHER" id="PTHR30598">
    <property type="entry name" value="NITRATE REDUCTASE PRIVATE CHAPERONE, REDOX ENZYME MATURATION PROTEIN REMP FAMILY"/>
    <property type="match status" value="1"/>
</dbReference>
<comment type="caution">
    <text evidence="22">The sequence shown here is derived from an EMBL/GenBank/DDBJ whole genome shotgun (WGS) entry which is preliminary data.</text>
</comment>
<feature type="domain" description="NarG-like" evidence="21">
    <location>
        <begin position="6"/>
        <end position="226"/>
    </location>
</feature>
<dbReference type="PANTHER" id="PTHR30598:SF3">
    <property type="entry name" value="RESPIRATORY NITRATE REDUCTASE 1 GAMMA CHAIN"/>
    <property type="match status" value="1"/>
</dbReference>
<dbReference type="InterPro" id="IPR036197">
    <property type="entry name" value="NarG-like_sf"/>
</dbReference>
<evidence type="ECO:0000256" key="20">
    <source>
        <dbReference type="SAM" id="Phobius"/>
    </source>
</evidence>
<dbReference type="GO" id="GO:0008940">
    <property type="term" value="F:nitrate reductase activity"/>
    <property type="evidence" value="ECO:0007669"/>
    <property type="project" value="InterPro"/>
</dbReference>
<comment type="similarity">
    <text evidence="17">In the N-terminal section; belongs to the nitrate reductase alpha subunit family.</text>
</comment>
<evidence type="ECO:0000256" key="8">
    <source>
        <dbReference type="ARBA" id="ARBA00022982"/>
    </source>
</evidence>
<evidence type="ECO:0000256" key="3">
    <source>
        <dbReference type="ARBA" id="ARBA00022448"/>
    </source>
</evidence>
<evidence type="ECO:0000256" key="19">
    <source>
        <dbReference type="PIRSR" id="PIRSR603816-1"/>
    </source>
</evidence>
<evidence type="ECO:0000313" key="23">
    <source>
        <dbReference type="Proteomes" id="UP000005143"/>
    </source>
</evidence>
<evidence type="ECO:0000256" key="7">
    <source>
        <dbReference type="ARBA" id="ARBA00022723"/>
    </source>
</evidence>
<feature type="binding site" description="axial binding residue" evidence="19">
    <location>
        <position position="189"/>
    </location>
    <ligand>
        <name>heme b</name>
        <dbReference type="ChEBI" id="CHEBI:60344"/>
        <label>1</label>
    </ligand>
    <ligandPart>
        <name>Fe</name>
        <dbReference type="ChEBI" id="CHEBI:18248"/>
    </ligandPart>
</feature>
<evidence type="ECO:0000256" key="10">
    <source>
        <dbReference type="ARBA" id="ARBA00023002"/>
    </source>
</evidence>
<keyword evidence="23" id="KW-1185">Reference proteome</keyword>
<dbReference type="InterPro" id="IPR051936">
    <property type="entry name" value="Heme-iron_electron_transfer"/>
</dbReference>
<comment type="cofactor">
    <cofactor evidence="1">
        <name>Mo-bis(molybdopterin guanine dinucleotide)</name>
        <dbReference type="ChEBI" id="CHEBI:60539"/>
    </cofactor>
</comment>
<evidence type="ECO:0000256" key="15">
    <source>
        <dbReference type="ARBA" id="ARBA00061095"/>
    </source>
</evidence>
<dbReference type="GO" id="GO:0042128">
    <property type="term" value="P:nitrate assimilation"/>
    <property type="evidence" value="ECO:0007669"/>
    <property type="project" value="UniProtKB-KW"/>
</dbReference>
<evidence type="ECO:0000256" key="5">
    <source>
        <dbReference type="ARBA" id="ARBA00022617"/>
    </source>
</evidence>
<evidence type="ECO:0000256" key="9">
    <source>
        <dbReference type="ARBA" id="ARBA00022989"/>
    </source>
</evidence>
<proteinExistence type="inferred from homology"/>
<dbReference type="EMBL" id="AGUD01000019">
    <property type="protein sequence ID" value="EHN12537.1"/>
    <property type="molecule type" value="Genomic_DNA"/>
</dbReference>
<keyword evidence="10 22" id="KW-0560">Oxidoreductase</keyword>
<evidence type="ECO:0000313" key="22">
    <source>
        <dbReference type="EMBL" id="EHN12537.1"/>
    </source>
</evidence>
<dbReference type="GO" id="GO:0005886">
    <property type="term" value="C:plasma membrane"/>
    <property type="evidence" value="ECO:0007669"/>
    <property type="project" value="UniProtKB-SubCell"/>
</dbReference>
<name>H0E198_9ACTN</name>
<keyword evidence="11 19" id="KW-0408">Iron</keyword>
<dbReference type="GO" id="GO:0046872">
    <property type="term" value="F:metal ion binding"/>
    <property type="evidence" value="ECO:0007669"/>
    <property type="project" value="UniProtKB-KW"/>
</dbReference>
<feature type="transmembrane region" description="Helical" evidence="20">
    <location>
        <begin position="6"/>
        <end position="26"/>
    </location>
</feature>
<feature type="transmembrane region" description="Helical" evidence="20">
    <location>
        <begin position="184"/>
        <end position="202"/>
    </location>
</feature>
<feature type="binding site" description="axial binding residue" evidence="19">
    <location>
        <position position="66"/>
    </location>
    <ligand>
        <name>heme b</name>
        <dbReference type="ChEBI" id="CHEBI:60344"/>
        <label>2</label>
    </ligand>
    <ligandPart>
        <name>Fe</name>
        <dbReference type="ChEBI" id="CHEBI:18248"/>
    </ligandPart>
</feature>
<feature type="binding site" description="axial binding residue" evidence="19">
    <location>
        <position position="56"/>
    </location>
    <ligand>
        <name>heme b</name>
        <dbReference type="ChEBI" id="CHEBI:60344"/>
        <label>1</label>
    </ligand>
    <ligandPart>
        <name>Fe</name>
        <dbReference type="ChEBI" id="CHEBI:18248"/>
    </ligandPart>
</feature>
<protein>
    <recommendedName>
        <fullName evidence="18">Nitrate reductase-like protein NarX</fullName>
    </recommendedName>
</protein>
<dbReference type="Gene3D" id="1.20.950.20">
    <property type="entry name" value="Transmembrane di-heme cytochromes, Chain C"/>
    <property type="match status" value="1"/>
</dbReference>
<keyword evidence="6 20" id="KW-0812">Transmembrane</keyword>
<evidence type="ECO:0000256" key="1">
    <source>
        <dbReference type="ARBA" id="ARBA00001942"/>
    </source>
</evidence>
<dbReference type="OrthoDB" id="9788113at2"/>
<feature type="transmembrane region" description="Helical" evidence="20">
    <location>
        <begin position="47"/>
        <end position="74"/>
    </location>
</feature>
<evidence type="ECO:0000256" key="6">
    <source>
        <dbReference type="ARBA" id="ARBA00022692"/>
    </source>
</evidence>
<comment type="similarity">
    <text evidence="16">In the C-terminal section; belongs to the nitrate reductase gamma subunit family.</text>
</comment>
<evidence type="ECO:0000256" key="2">
    <source>
        <dbReference type="ARBA" id="ARBA00004651"/>
    </source>
</evidence>
<dbReference type="Proteomes" id="UP000005143">
    <property type="component" value="Unassembled WGS sequence"/>
</dbReference>
<dbReference type="GO" id="GO:0009055">
    <property type="term" value="F:electron transfer activity"/>
    <property type="evidence" value="ECO:0007669"/>
    <property type="project" value="TreeGrafter"/>
</dbReference>
<evidence type="ECO:0000259" key="21">
    <source>
        <dbReference type="Pfam" id="PF02665"/>
    </source>
</evidence>
<keyword evidence="9 20" id="KW-1133">Transmembrane helix</keyword>
<evidence type="ECO:0000256" key="16">
    <source>
        <dbReference type="ARBA" id="ARBA00061196"/>
    </source>
</evidence>
<evidence type="ECO:0000256" key="18">
    <source>
        <dbReference type="ARBA" id="ARBA00071287"/>
    </source>
</evidence>
<accession>H0E198</accession>
<reference evidence="22 23" key="1">
    <citation type="journal article" date="2013" name="Biodegradation">
        <title>Quantitative proteomic analysis of ibuprofen-degrading Patulibacter sp. strain I11.</title>
        <authorList>
            <person name="Almeida B."/>
            <person name="Kjeldal H."/>
            <person name="Lolas I."/>
            <person name="Knudsen A.D."/>
            <person name="Carvalho G."/>
            <person name="Nielsen K.L."/>
            <person name="Barreto Crespo M.T."/>
            <person name="Stensballe A."/>
            <person name="Nielsen J.L."/>
        </authorList>
    </citation>
    <scope>NUCLEOTIDE SEQUENCE [LARGE SCALE GENOMIC DNA]</scope>
    <source>
        <strain evidence="22 23">I11</strain>
    </source>
</reference>
<dbReference type="InterPro" id="IPR023234">
    <property type="entry name" value="NarG-like_domain"/>
</dbReference>
<keyword evidence="12" id="KW-0534">Nitrate assimilation</keyword>
<feature type="binding site" description="axial binding residue" evidence="19">
    <location>
        <position position="207"/>
    </location>
    <ligand>
        <name>heme b</name>
        <dbReference type="ChEBI" id="CHEBI:60344"/>
        <label>1</label>
    </ligand>
    <ligandPart>
        <name>Fe</name>
        <dbReference type="ChEBI" id="CHEBI:18248"/>
    </ligandPart>
</feature>
<evidence type="ECO:0000256" key="13">
    <source>
        <dbReference type="ARBA" id="ARBA00023136"/>
    </source>
</evidence>
<keyword evidence="4" id="KW-1003">Cell membrane</keyword>
<organism evidence="22 23">
    <name type="scientific">Patulibacter medicamentivorans</name>
    <dbReference type="NCBI Taxonomy" id="1097667"/>
    <lineage>
        <taxon>Bacteria</taxon>
        <taxon>Bacillati</taxon>
        <taxon>Actinomycetota</taxon>
        <taxon>Thermoleophilia</taxon>
        <taxon>Solirubrobacterales</taxon>
        <taxon>Patulibacteraceae</taxon>
        <taxon>Patulibacter</taxon>
    </lineage>
</organism>
<dbReference type="GO" id="GO:0009325">
    <property type="term" value="C:nitrate reductase complex"/>
    <property type="evidence" value="ECO:0007669"/>
    <property type="project" value="InterPro"/>
</dbReference>
<sequence>MSAGRVLLWIILPYLALATFVVGHWWRYRSDRFGWGARSTQILERKILGWASPAFHFGILAAAGGHVIGLVIPASLTEALGISENGYHWFAAIAGALAGLVTVVGFLGLMYRRSTNARVRRTTTPADMITYFLLTFLVLQGTWIAFAENLLGSSPYHYRDSVGVWWRSLFALQPDVDAVTGAPFLYQLHAVCAWAFWAFFPFSRLVHLWSLPVPYIGRPHILYRRRFAAPRRRRTALAARRRTP</sequence>
<evidence type="ECO:0000256" key="11">
    <source>
        <dbReference type="ARBA" id="ARBA00023004"/>
    </source>
</evidence>
<comment type="function">
    <text evidence="14">Does not seem to have nitrate reductase activity.</text>
</comment>